<protein>
    <submittedName>
        <fullName evidence="8">Cytochrome B</fullName>
    </submittedName>
</protein>
<dbReference type="RefSeq" id="WP_061095982.1">
    <property type="nucleotide sequence ID" value="NZ_CP014323.1"/>
</dbReference>
<name>A0A126Q3F5_ALTMA</name>
<dbReference type="GO" id="GO:0005886">
    <property type="term" value="C:plasma membrane"/>
    <property type="evidence" value="ECO:0007669"/>
    <property type="project" value="UniProtKB-SubCell"/>
</dbReference>
<feature type="transmembrane region" description="Helical" evidence="6">
    <location>
        <begin position="109"/>
        <end position="130"/>
    </location>
</feature>
<comment type="subcellular location">
    <subcellularLocation>
        <location evidence="1">Cell membrane</location>
        <topology evidence="1">Multi-pass membrane protein</topology>
    </subcellularLocation>
</comment>
<dbReference type="AlphaFoldDB" id="A0A126Q3F5"/>
<dbReference type="InterPro" id="IPR016174">
    <property type="entry name" value="Di-haem_cyt_TM"/>
</dbReference>
<accession>A0A126Q3F5</accession>
<dbReference type="SUPFAM" id="SSF81342">
    <property type="entry name" value="Transmembrane di-heme cytochromes"/>
    <property type="match status" value="1"/>
</dbReference>
<evidence type="ECO:0000313" key="8">
    <source>
        <dbReference type="EMBL" id="AMJ99814.1"/>
    </source>
</evidence>
<gene>
    <name evidence="8" type="ORF">AVL55_17615</name>
</gene>
<evidence type="ECO:0000256" key="5">
    <source>
        <dbReference type="ARBA" id="ARBA00023136"/>
    </source>
</evidence>
<dbReference type="Proteomes" id="UP000063991">
    <property type="component" value="Chromosome"/>
</dbReference>
<dbReference type="GO" id="GO:0022904">
    <property type="term" value="P:respiratory electron transport chain"/>
    <property type="evidence" value="ECO:0007669"/>
    <property type="project" value="InterPro"/>
</dbReference>
<evidence type="ECO:0000313" key="9">
    <source>
        <dbReference type="Proteomes" id="UP000063991"/>
    </source>
</evidence>
<feature type="transmembrane region" description="Helical" evidence="6">
    <location>
        <begin position="12"/>
        <end position="35"/>
    </location>
</feature>
<dbReference type="PANTHER" id="PTHR30485:SF2">
    <property type="entry name" value="BLL0597 PROTEIN"/>
    <property type="match status" value="1"/>
</dbReference>
<dbReference type="InterPro" id="IPR051542">
    <property type="entry name" value="Hydrogenase_cytochrome"/>
</dbReference>
<evidence type="ECO:0000256" key="4">
    <source>
        <dbReference type="ARBA" id="ARBA00022989"/>
    </source>
</evidence>
<evidence type="ECO:0000256" key="1">
    <source>
        <dbReference type="ARBA" id="ARBA00004651"/>
    </source>
</evidence>
<evidence type="ECO:0000259" key="7">
    <source>
        <dbReference type="Pfam" id="PF01292"/>
    </source>
</evidence>
<feature type="transmembrane region" description="Helical" evidence="6">
    <location>
        <begin position="145"/>
        <end position="168"/>
    </location>
</feature>
<keyword evidence="3 6" id="KW-0812">Transmembrane</keyword>
<feature type="transmembrane region" description="Helical" evidence="6">
    <location>
        <begin position="41"/>
        <end position="60"/>
    </location>
</feature>
<evidence type="ECO:0000256" key="2">
    <source>
        <dbReference type="ARBA" id="ARBA00022475"/>
    </source>
</evidence>
<dbReference type="OrthoDB" id="196472at2"/>
<evidence type="ECO:0000256" key="6">
    <source>
        <dbReference type="SAM" id="Phobius"/>
    </source>
</evidence>
<keyword evidence="5 6" id="KW-0472">Membrane</keyword>
<evidence type="ECO:0000256" key="3">
    <source>
        <dbReference type="ARBA" id="ARBA00022692"/>
    </source>
</evidence>
<keyword evidence="2" id="KW-1003">Cell membrane</keyword>
<proteinExistence type="predicted"/>
<dbReference type="Gene3D" id="1.20.950.20">
    <property type="entry name" value="Transmembrane di-heme cytochromes, Chain C"/>
    <property type="match status" value="1"/>
</dbReference>
<keyword evidence="4 6" id="KW-1133">Transmembrane helix</keyword>
<organism evidence="8 9">
    <name type="scientific">Alteromonas macleodii</name>
    <name type="common">Pseudoalteromonas macleodii</name>
    <dbReference type="NCBI Taxonomy" id="28108"/>
    <lineage>
        <taxon>Bacteria</taxon>
        <taxon>Pseudomonadati</taxon>
        <taxon>Pseudomonadota</taxon>
        <taxon>Gammaproteobacteria</taxon>
        <taxon>Alteromonadales</taxon>
        <taxon>Alteromonadaceae</taxon>
        <taxon>Alteromonas/Salinimonas group</taxon>
        <taxon>Alteromonas</taxon>
    </lineage>
</organism>
<reference evidence="8 9" key="1">
    <citation type="submission" date="2015-12" db="EMBL/GenBank/DDBJ databases">
        <authorList>
            <person name="Shamseldin A."/>
            <person name="Moawad H."/>
            <person name="Abd El-Rahim W.M."/>
            <person name="Sadowsky M.J."/>
        </authorList>
    </citation>
    <scope>NUCLEOTIDE SEQUENCE [LARGE SCALE GENOMIC DNA]</scope>
    <source>
        <strain evidence="8 9">D7</strain>
    </source>
</reference>
<sequence length="187" mass="21040">MHKAKDTGSDIYVWDWVVRVCHWGIVASFITNYFIVEPGGLFHEIAGYVGVVLISIRVAWGLYSANPNKKGSTAYASFSTISLSKQAFREHLQHLKHKQIPRTHGHNPFGWLMVMAVIALLLGLGITGFMMEEIDALFGNSTLEWIHSIMADILYGCVLVHIASVFAVQRMGNIQLVRPMLTGWRKR</sequence>
<dbReference type="GO" id="GO:0009055">
    <property type="term" value="F:electron transfer activity"/>
    <property type="evidence" value="ECO:0007669"/>
    <property type="project" value="InterPro"/>
</dbReference>
<dbReference type="EMBL" id="CP014323">
    <property type="protein sequence ID" value="AMJ99814.1"/>
    <property type="molecule type" value="Genomic_DNA"/>
</dbReference>
<dbReference type="InterPro" id="IPR011577">
    <property type="entry name" value="Cyt_b561_bac/Ni-Hgenase"/>
</dbReference>
<dbReference type="PANTHER" id="PTHR30485">
    <property type="entry name" value="NI/FE-HYDROGENASE 1 B-TYPE CYTOCHROME SUBUNIT"/>
    <property type="match status" value="1"/>
</dbReference>
<dbReference type="GO" id="GO:0020037">
    <property type="term" value="F:heme binding"/>
    <property type="evidence" value="ECO:0007669"/>
    <property type="project" value="TreeGrafter"/>
</dbReference>
<feature type="domain" description="Cytochrome b561 bacterial/Ni-hydrogenase" evidence="7">
    <location>
        <begin position="13"/>
        <end position="183"/>
    </location>
</feature>
<dbReference type="Pfam" id="PF01292">
    <property type="entry name" value="Ni_hydr_CYTB"/>
    <property type="match status" value="1"/>
</dbReference>